<proteinExistence type="inferred from homology"/>
<evidence type="ECO:0000256" key="2">
    <source>
        <dbReference type="SAM" id="MobiDB-lite"/>
    </source>
</evidence>
<dbReference type="GO" id="GO:0052572">
    <property type="term" value="P:response to host immune response"/>
    <property type="evidence" value="ECO:0007669"/>
    <property type="project" value="TreeGrafter"/>
</dbReference>
<evidence type="ECO:0000313" key="4">
    <source>
        <dbReference type="EMBL" id="PBA25317.1"/>
    </source>
</evidence>
<comment type="similarity">
    <text evidence="1">Belongs to the mycobacterial PPE family.</text>
</comment>
<dbReference type="Gene3D" id="1.20.1260.20">
    <property type="entry name" value="PPE superfamily"/>
    <property type="match status" value="1"/>
</dbReference>
<feature type="domain" description="PPE" evidence="3">
    <location>
        <begin position="5"/>
        <end position="154"/>
    </location>
</feature>
<reference evidence="4 5" key="1">
    <citation type="submission" date="2017-08" db="EMBL/GenBank/DDBJ databases">
        <title>Phylogenetic analysis of Mycobacterium avium complex whole genomes.</title>
        <authorList>
            <person name="Caverly L.J."/>
            <person name="Spilker T."/>
            <person name="Lipuma J."/>
        </authorList>
    </citation>
    <scope>NUCLEOTIDE SEQUENCE [LARGE SCALE GENOMIC DNA]</scope>
    <source>
        <strain evidence="4 5">FLAC0165</strain>
    </source>
</reference>
<feature type="compositionally biased region" description="Low complexity" evidence="2">
    <location>
        <begin position="302"/>
        <end position="312"/>
    </location>
</feature>
<dbReference type="InterPro" id="IPR038332">
    <property type="entry name" value="PPE_sf"/>
</dbReference>
<feature type="region of interest" description="Disordered" evidence="2">
    <location>
        <begin position="280"/>
        <end position="312"/>
    </location>
</feature>
<gene>
    <name evidence="4" type="ORF">CKJ66_18235</name>
</gene>
<comment type="caution">
    <text evidence="4">The sequence shown here is derived from an EMBL/GenBank/DDBJ whole genome shotgun (WGS) entry which is preliminary data.</text>
</comment>
<dbReference type="Proteomes" id="UP000217768">
    <property type="component" value="Unassembled WGS sequence"/>
</dbReference>
<sequence length="312" mass="31314">MAVMDFATLPPEVSSGLMHSGPGAGSLIRAAAAWNGLARQLRAAATSYRAATAVLGDAAARYIDWLDGNAARGEQAAEGLTAAADAHRSACAAMVPPPVIAGNRRHRLALVSANCLGQHSPAIAEVDTAYERMWARNAAAMYAYADASAAAVTLTPFTAPPGACGAATRSWALAAAPELISAGGQVMAAIPDALEQLSVAPLRTLDAAMSPVTPALSKLNSLTAPSDLAIGHLNSMNKAAALQTLFPGPAAAPRVCAVVGRAMTVGVLSAPQGAAALAPLARQPRPDRAGEHIRLVPPGEPAGPHAAGESGG</sequence>
<dbReference type="InterPro" id="IPR000030">
    <property type="entry name" value="PPE_dom"/>
</dbReference>
<protein>
    <submittedName>
        <fullName evidence="4">PPE family protein</fullName>
    </submittedName>
</protein>
<evidence type="ECO:0000256" key="1">
    <source>
        <dbReference type="ARBA" id="ARBA00010652"/>
    </source>
</evidence>
<dbReference type="AlphaFoldDB" id="A0A2A2ZFI4"/>
<dbReference type="SUPFAM" id="SSF140459">
    <property type="entry name" value="PE/PPE dimer-like"/>
    <property type="match status" value="1"/>
</dbReference>
<name>A0A2A2ZFI4_MYCAV</name>
<feature type="compositionally biased region" description="Basic and acidic residues" evidence="2">
    <location>
        <begin position="284"/>
        <end position="294"/>
    </location>
</feature>
<dbReference type="PANTHER" id="PTHR46766:SF1">
    <property type="entry name" value="GLUTAMINE-RICH PROTEIN 2"/>
    <property type="match status" value="1"/>
</dbReference>
<evidence type="ECO:0000313" key="5">
    <source>
        <dbReference type="Proteomes" id="UP000217768"/>
    </source>
</evidence>
<dbReference type="EMBL" id="NSFD01000046">
    <property type="protein sequence ID" value="PBA25317.1"/>
    <property type="molecule type" value="Genomic_DNA"/>
</dbReference>
<dbReference type="PANTHER" id="PTHR46766">
    <property type="entry name" value="GLUTAMINE-RICH PROTEIN 2"/>
    <property type="match status" value="1"/>
</dbReference>
<evidence type="ECO:0000259" key="3">
    <source>
        <dbReference type="Pfam" id="PF00823"/>
    </source>
</evidence>
<organism evidence="4 5">
    <name type="scientific">Mycobacterium avium</name>
    <dbReference type="NCBI Taxonomy" id="1764"/>
    <lineage>
        <taxon>Bacteria</taxon>
        <taxon>Bacillati</taxon>
        <taxon>Actinomycetota</taxon>
        <taxon>Actinomycetes</taxon>
        <taxon>Mycobacteriales</taxon>
        <taxon>Mycobacteriaceae</taxon>
        <taxon>Mycobacterium</taxon>
        <taxon>Mycobacterium avium complex (MAC)</taxon>
    </lineage>
</organism>
<accession>A0A2A2ZFI4</accession>
<dbReference type="Pfam" id="PF00823">
    <property type="entry name" value="PPE"/>
    <property type="match status" value="1"/>
</dbReference>